<reference evidence="1 2" key="1">
    <citation type="journal article" date="2014" name="Genome Announc.">
        <title>Draft Genome Sequence of Petroleum Oil-Degrading Marine Bacterium Pseudomonas taeanensis Strain MS-3, Isolated from a Crude Oil-Contaminated Seashore.</title>
        <authorList>
            <person name="Lee S.Y."/>
            <person name="Kim S.H."/>
            <person name="Lee D.G."/>
            <person name="Shin S."/>
            <person name="Yun S.H."/>
            <person name="Choi C.W."/>
            <person name="Chung Y.H."/>
            <person name="Choi J.S."/>
            <person name="Kahng H.Y."/>
            <person name="Kim S.I."/>
        </authorList>
    </citation>
    <scope>NUCLEOTIDE SEQUENCE [LARGE SCALE GENOMIC DNA]</scope>
    <source>
        <strain evidence="1 2">MS-3</strain>
    </source>
</reference>
<keyword evidence="2" id="KW-1185">Reference proteome</keyword>
<gene>
    <name evidence="1" type="ORF">TMS3_0110310</name>
</gene>
<evidence type="ECO:0000313" key="2">
    <source>
        <dbReference type="Proteomes" id="UP000030063"/>
    </source>
</evidence>
<accession>A0A0A1YLH9</accession>
<comment type="caution">
    <text evidence="1">The sequence shown here is derived from an EMBL/GenBank/DDBJ whole genome shotgun (WGS) entry which is preliminary data.</text>
</comment>
<evidence type="ECO:0000313" key="1">
    <source>
        <dbReference type="EMBL" id="KFX69896.1"/>
    </source>
</evidence>
<dbReference type="AlphaFoldDB" id="A0A0A1YLH9"/>
<protein>
    <submittedName>
        <fullName evidence="1">Uncharacterized protein</fullName>
    </submittedName>
</protein>
<dbReference type="RefSeq" id="WP_025165147.1">
    <property type="nucleotide sequence ID" value="NZ_AWSQ01000002.1"/>
</dbReference>
<organism evidence="1 2">
    <name type="scientific">Pseudomonas taeanensis MS-3</name>
    <dbReference type="NCBI Taxonomy" id="1395571"/>
    <lineage>
        <taxon>Bacteria</taxon>
        <taxon>Pseudomonadati</taxon>
        <taxon>Pseudomonadota</taxon>
        <taxon>Gammaproteobacteria</taxon>
        <taxon>Pseudomonadales</taxon>
        <taxon>Pseudomonadaceae</taxon>
        <taxon>Pseudomonas</taxon>
    </lineage>
</organism>
<proteinExistence type="predicted"/>
<dbReference type="EMBL" id="AWSQ01000002">
    <property type="protein sequence ID" value="KFX69896.1"/>
    <property type="molecule type" value="Genomic_DNA"/>
</dbReference>
<sequence length="115" mass="12984">MGFNEEELTYIKIATSGFLKFGARKKIAGWLKPLAKKLEELKTLSATERDKELKEILNLYTAARQEEVRKGARNHGHAGWAAAAACESWVQEILGGNEQSIKRVEIIIFELIRRG</sequence>
<dbReference type="Proteomes" id="UP000030063">
    <property type="component" value="Unassembled WGS sequence"/>
</dbReference>
<name>A0A0A1YLH9_9PSED</name>